<dbReference type="EMBL" id="GBXM01105679">
    <property type="protein sequence ID" value="JAH02898.1"/>
    <property type="molecule type" value="Transcribed_RNA"/>
</dbReference>
<evidence type="ECO:0000313" key="1">
    <source>
        <dbReference type="EMBL" id="JAH02898.1"/>
    </source>
</evidence>
<proteinExistence type="predicted"/>
<reference evidence="1" key="1">
    <citation type="submission" date="2014-11" db="EMBL/GenBank/DDBJ databases">
        <authorList>
            <person name="Amaro Gonzalez C."/>
        </authorList>
    </citation>
    <scope>NUCLEOTIDE SEQUENCE</scope>
</reference>
<protein>
    <submittedName>
        <fullName evidence="1">Uncharacterized protein</fullName>
    </submittedName>
</protein>
<organism evidence="1">
    <name type="scientific">Anguilla anguilla</name>
    <name type="common">European freshwater eel</name>
    <name type="synonym">Muraena anguilla</name>
    <dbReference type="NCBI Taxonomy" id="7936"/>
    <lineage>
        <taxon>Eukaryota</taxon>
        <taxon>Metazoa</taxon>
        <taxon>Chordata</taxon>
        <taxon>Craniata</taxon>
        <taxon>Vertebrata</taxon>
        <taxon>Euteleostomi</taxon>
        <taxon>Actinopterygii</taxon>
        <taxon>Neopterygii</taxon>
        <taxon>Teleostei</taxon>
        <taxon>Anguilliformes</taxon>
        <taxon>Anguillidae</taxon>
        <taxon>Anguilla</taxon>
    </lineage>
</organism>
<dbReference type="AlphaFoldDB" id="A0A0E9PGD3"/>
<reference evidence="1" key="2">
    <citation type="journal article" date="2015" name="Fish Shellfish Immunol.">
        <title>Early steps in the European eel (Anguilla anguilla)-Vibrio vulnificus interaction in the gills: Role of the RtxA13 toxin.</title>
        <authorList>
            <person name="Callol A."/>
            <person name="Pajuelo D."/>
            <person name="Ebbesson L."/>
            <person name="Teles M."/>
            <person name="MacKenzie S."/>
            <person name="Amaro C."/>
        </authorList>
    </citation>
    <scope>NUCLEOTIDE SEQUENCE</scope>
</reference>
<sequence length="39" mass="4581">MLRTLVFIRLLMVDKASYIEKNITDRSGRVSTHRSLFNV</sequence>
<name>A0A0E9PGD3_ANGAN</name>
<accession>A0A0E9PGD3</accession>